<organism evidence="2 3">
    <name type="scientific">Marine Group III euryarchaeote CG-Epi2</name>
    <dbReference type="NCBI Taxonomy" id="1888996"/>
    <lineage>
        <taxon>Archaea</taxon>
        <taxon>Methanobacteriati</taxon>
        <taxon>Thermoplasmatota</taxon>
        <taxon>Thermoplasmata</taxon>
        <taxon>Candidatus Thermoprofundales</taxon>
    </lineage>
</organism>
<sequence>MVQGDQQKRLDRFNYILDYINKSNSPILVEGKRDTKALKDLDCTGHIIELNNGNSLLSTVETLVKQYSSKSFIILTDWDRTGNILAKKLKRYGESCDLVPNMRIRDELIVIGSKDITCIEELPTLIHKFRRETKAYR</sequence>
<dbReference type="PROSITE" id="PS50880">
    <property type="entry name" value="TOPRIM"/>
    <property type="match status" value="1"/>
</dbReference>
<dbReference type="Proteomes" id="UP000183615">
    <property type="component" value="Unassembled WGS sequence"/>
</dbReference>
<name>A0A1J5TPL1_9ARCH</name>
<dbReference type="SUPFAM" id="SSF110455">
    <property type="entry name" value="Toprim domain"/>
    <property type="match status" value="1"/>
</dbReference>
<dbReference type="Gene3D" id="3.40.1360.10">
    <property type="match status" value="1"/>
</dbReference>
<dbReference type="PANTHER" id="PTHR39964:SF2">
    <property type="entry name" value="UPF0292 PROTEIN MJ1624"/>
    <property type="match status" value="1"/>
</dbReference>
<dbReference type="PANTHER" id="PTHR39964">
    <property type="entry name" value="UPF0292 PROTEIN TK1411"/>
    <property type="match status" value="1"/>
</dbReference>
<evidence type="ECO:0000313" key="3">
    <source>
        <dbReference type="Proteomes" id="UP000183615"/>
    </source>
</evidence>
<accession>A0A1J5TPL1</accession>
<reference evidence="2 3" key="1">
    <citation type="submission" date="2016-08" db="EMBL/GenBank/DDBJ databases">
        <title>New Insights into Marine Group III Euryarchaeota, from dark to light.</title>
        <authorList>
            <person name="Haro-Moreno J.M."/>
            <person name="Rodriguez-Valera F."/>
            <person name="Lopez-Garcia P."/>
            <person name="Moreira D."/>
            <person name="Martin-Cuadrado A.B."/>
        </authorList>
    </citation>
    <scope>NUCLEOTIDE SEQUENCE [LARGE SCALE GENOMIC DNA]</scope>
    <source>
        <strain evidence="2">CG-Epi2</strain>
    </source>
</reference>
<protein>
    <recommendedName>
        <fullName evidence="1">Toprim domain-containing protein</fullName>
    </recommendedName>
</protein>
<dbReference type="InterPro" id="IPR006171">
    <property type="entry name" value="TOPRIM_dom"/>
</dbReference>
<feature type="domain" description="Toprim" evidence="1">
    <location>
        <begin position="24"/>
        <end position="114"/>
    </location>
</feature>
<dbReference type="EMBL" id="MIYZ01000023">
    <property type="protein sequence ID" value="OIR22115.1"/>
    <property type="molecule type" value="Genomic_DNA"/>
</dbReference>
<comment type="caution">
    <text evidence="2">The sequence shown here is derived from an EMBL/GenBank/DDBJ whole genome shotgun (WGS) entry which is preliminary data.</text>
</comment>
<dbReference type="AlphaFoldDB" id="A0A1J5TPL1"/>
<dbReference type="Pfam" id="PF01751">
    <property type="entry name" value="Toprim"/>
    <property type="match status" value="1"/>
</dbReference>
<evidence type="ECO:0000313" key="2">
    <source>
        <dbReference type="EMBL" id="OIR22115.1"/>
    </source>
</evidence>
<gene>
    <name evidence="2" type="ORF">BET99_01080</name>
</gene>
<proteinExistence type="predicted"/>
<evidence type="ECO:0000259" key="1">
    <source>
        <dbReference type="PROSITE" id="PS50880"/>
    </source>
</evidence>